<dbReference type="PROSITE" id="PS00941">
    <property type="entry name" value="CARBOXYLESTERASE_B_2"/>
    <property type="match status" value="1"/>
</dbReference>
<dbReference type="EMBL" id="GGMS01002252">
    <property type="protein sequence ID" value="MBY71455.1"/>
    <property type="molecule type" value="Transcribed_RNA"/>
</dbReference>
<dbReference type="InterPro" id="IPR019826">
    <property type="entry name" value="Carboxylesterase_B_AS"/>
</dbReference>
<keyword evidence="6" id="KW-0472">Membrane</keyword>
<dbReference type="InterPro" id="IPR002018">
    <property type="entry name" value="CarbesteraseB"/>
</dbReference>
<accession>A0A2S2Q103</accession>
<dbReference type="CDD" id="cd00312">
    <property type="entry name" value="Esterase_lipase"/>
    <property type="match status" value="1"/>
</dbReference>
<dbReference type="SUPFAM" id="SSF53474">
    <property type="entry name" value="alpha/beta-Hydrolases"/>
    <property type="match status" value="1"/>
</dbReference>
<keyword evidence="2" id="KW-0719">Serine esterase</keyword>
<dbReference type="PANTHER" id="PTHR43142:SF1">
    <property type="entry name" value="CARBOXYLIC ESTER HYDROLASE"/>
    <property type="match status" value="1"/>
</dbReference>
<evidence type="ECO:0000259" key="7">
    <source>
        <dbReference type="Pfam" id="PF00135"/>
    </source>
</evidence>
<keyword evidence="6" id="KW-1133">Transmembrane helix</keyword>
<dbReference type="Gene3D" id="3.40.50.1820">
    <property type="entry name" value="alpha/beta hydrolase"/>
    <property type="match status" value="1"/>
</dbReference>
<evidence type="ECO:0000256" key="5">
    <source>
        <dbReference type="RuleBase" id="RU361235"/>
    </source>
</evidence>
<keyword evidence="4" id="KW-0325">Glycoprotein</keyword>
<dbReference type="PROSITE" id="PS00122">
    <property type="entry name" value="CARBOXYLESTERASE_B_1"/>
    <property type="match status" value="1"/>
</dbReference>
<feature type="transmembrane region" description="Helical" evidence="6">
    <location>
        <begin position="21"/>
        <end position="43"/>
    </location>
</feature>
<dbReference type="InterPro" id="IPR019819">
    <property type="entry name" value="Carboxylesterase_B_CS"/>
</dbReference>
<evidence type="ECO:0000256" key="1">
    <source>
        <dbReference type="ARBA" id="ARBA00005964"/>
    </source>
</evidence>
<feature type="domain" description="Carboxylesterase type B" evidence="7">
    <location>
        <begin position="53"/>
        <end position="556"/>
    </location>
</feature>
<proteinExistence type="inferred from homology"/>
<dbReference type="GO" id="GO:0052689">
    <property type="term" value="F:carboxylic ester hydrolase activity"/>
    <property type="evidence" value="ECO:0007669"/>
    <property type="project" value="UniProtKB-KW"/>
</dbReference>
<keyword evidence="6" id="KW-0812">Transmembrane</keyword>
<reference evidence="8" key="1">
    <citation type="submission" date="2018-04" db="EMBL/GenBank/DDBJ databases">
        <title>Transcriptome assembly of Sipha flava.</title>
        <authorList>
            <person name="Scully E.D."/>
            <person name="Geib S.M."/>
            <person name="Palmer N.A."/>
            <person name="Koch K."/>
            <person name="Bradshaw J."/>
            <person name="Heng-Moss T."/>
            <person name="Sarath G."/>
        </authorList>
    </citation>
    <scope>NUCLEOTIDE SEQUENCE</scope>
</reference>
<evidence type="ECO:0000256" key="4">
    <source>
        <dbReference type="ARBA" id="ARBA00023180"/>
    </source>
</evidence>
<dbReference type="PANTHER" id="PTHR43142">
    <property type="entry name" value="CARBOXYLIC ESTER HYDROLASE"/>
    <property type="match status" value="1"/>
</dbReference>
<comment type="similarity">
    <text evidence="1 5">Belongs to the type-B carboxylesterase/lipase family.</text>
</comment>
<evidence type="ECO:0000256" key="2">
    <source>
        <dbReference type="ARBA" id="ARBA00022487"/>
    </source>
</evidence>
<keyword evidence="3 5" id="KW-0378">Hydrolase</keyword>
<evidence type="ECO:0000256" key="6">
    <source>
        <dbReference type="SAM" id="Phobius"/>
    </source>
</evidence>
<evidence type="ECO:0000256" key="3">
    <source>
        <dbReference type="ARBA" id="ARBA00022801"/>
    </source>
</evidence>
<protein>
    <recommendedName>
        <fullName evidence="5">Carboxylic ester hydrolase</fullName>
        <ecNumber evidence="5">3.1.1.-</ecNumber>
    </recommendedName>
</protein>
<gene>
    <name evidence="8" type="primary">ESTF_4</name>
    <name evidence="8" type="ORF">g.40533</name>
</gene>
<name>A0A2S2Q103_9HEMI</name>
<dbReference type="Pfam" id="PF00135">
    <property type="entry name" value="COesterase"/>
    <property type="match status" value="1"/>
</dbReference>
<dbReference type="AlphaFoldDB" id="A0A2S2Q103"/>
<dbReference type="OrthoDB" id="6846267at2759"/>
<evidence type="ECO:0000313" key="8">
    <source>
        <dbReference type="EMBL" id="MBY71455.1"/>
    </source>
</evidence>
<organism evidence="8">
    <name type="scientific">Sipha flava</name>
    <name type="common">yellow sugarcane aphid</name>
    <dbReference type="NCBI Taxonomy" id="143950"/>
    <lineage>
        <taxon>Eukaryota</taxon>
        <taxon>Metazoa</taxon>
        <taxon>Ecdysozoa</taxon>
        <taxon>Arthropoda</taxon>
        <taxon>Hexapoda</taxon>
        <taxon>Insecta</taxon>
        <taxon>Pterygota</taxon>
        <taxon>Neoptera</taxon>
        <taxon>Paraneoptera</taxon>
        <taxon>Hemiptera</taxon>
        <taxon>Sternorrhyncha</taxon>
        <taxon>Aphidomorpha</taxon>
        <taxon>Aphidoidea</taxon>
        <taxon>Aphididae</taxon>
        <taxon>Sipha</taxon>
    </lineage>
</organism>
<dbReference type="InterPro" id="IPR029058">
    <property type="entry name" value="AB_hydrolase_fold"/>
</dbReference>
<dbReference type="EC" id="3.1.1.-" evidence="5"/>
<sequence length="600" mass="65933">MRPSALAYYVLSINRLPKVSLATFFTCTMVVITWISIACLSTVCWCCCSANSSPRVNVESGELSGLVDYTHISGRPFYSFLGVPYASPPVHENRFKEAQPVKPWVGIWNATIPGSDCLGFDHSKFKVVGQEDCLYLNVYTPTLPQEGSTSGGSMNVIVYIHGGAFQFGSGIGYTPHYLLDGNDLVFVSINYRLGPLGFASTGDDTLPGNNGLKDQVAALKWVQRNIGAFGGNPEAVTIAGMSAGGASVHYHMLSPMSLGLFNRAIAESGSAFCHWAYAENVVSKTTQLAESLGCPTYCPAAIIKCLRSRPAMAIVQSLENFMPWKYNPFTVFGPTIEPEGENRFLTNLPENLSAQDVPSLFSYTQDDGLYPSAEFVTLEETLVEMESKWDKIIPFVLDYNNTISDESLRPEIAKKIKSFYFGNNPVSLRTKNNIIEMTSDRMFKEPTARTAKHLASKSSSPVYFYEFAYRAKDSLSDKYSKTGNSEGLGVSHGDDTMFVVRTTYGNPHANVEDAKLIPVMVNMWTSFVKTGVPDLGSSVVWSPVSKNPDDPLKLIKITQAQTFEPQELADPGNHTFWSTLPLTEFTADGLLGNRVNRVEL</sequence>